<dbReference type="Gene3D" id="3.40.50.410">
    <property type="entry name" value="von Willebrand factor, type A domain"/>
    <property type="match status" value="1"/>
</dbReference>
<dbReference type="GO" id="GO:1990904">
    <property type="term" value="C:ribonucleoprotein complex"/>
    <property type="evidence" value="ECO:0007669"/>
    <property type="project" value="TreeGrafter"/>
</dbReference>
<evidence type="ECO:0000259" key="1">
    <source>
        <dbReference type="Pfam" id="PF25045"/>
    </source>
</evidence>
<dbReference type="Pfam" id="PF25045">
    <property type="entry name" value="vWA_Ro60"/>
    <property type="match status" value="1"/>
</dbReference>
<reference evidence="2" key="1">
    <citation type="submission" date="2020-04" db="EMBL/GenBank/DDBJ databases">
        <authorList>
            <person name="Alioto T."/>
            <person name="Alioto T."/>
            <person name="Gomez Garrido J."/>
        </authorList>
    </citation>
    <scope>NUCLEOTIDE SEQUENCE</scope>
    <source>
        <strain evidence="2">A484AB</strain>
    </source>
</reference>
<dbReference type="OrthoDB" id="6098064at2759"/>
<organism evidence="2 3">
    <name type="scientific">Paramuricea clavata</name>
    <name type="common">Red gorgonian</name>
    <name type="synonym">Violescent sea-whip</name>
    <dbReference type="NCBI Taxonomy" id="317549"/>
    <lineage>
        <taxon>Eukaryota</taxon>
        <taxon>Metazoa</taxon>
        <taxon>Cnidaria</taxon>
        <taxon>Anthozoa</taxon>
        <taxon>Octocorallia</taxon>
        <taxon>Malacalcyonacea</taxon>
        <taxon>Plexauridae</taxon>
        <taxon>Paramuricea</taxon>
    </lineage>
</organism>
<evidence type="ECO:0000313" key="2">
    <source>
        <dbReference type="EMBL" id="CAB4035748.1"/>
    </source>
</evidence>
<dbReference type="Proteomes" id="UP001152795">
    <property type="component" value="Unassembled WGS sequence"/>
</dbReference>
<gene>
    <name evidence="2" type="ORF">PACLA_8A079102</name>
</gene>
<evidence type="ECO:0000313" key="3">
    <source>
        <dbReference type="Proteomes" id="UP001152795"/>
    </source>
</evidence>
<dbReference type="AlphaFoldDB" id="A0A7D9JV47"/>
<dbReference type="PANTHER" id="PTHR14202:SF0">
    <property type="entry name" value="RNA-BINDING PROTEIN RO60"/>
    <property type="match status" value="1"/>
</dbReference>
<accession>A0A7D9JV47</accession>
<feature type="domain" description="RNA-binding protein RO60 vWA" evidence="1">
    <location>
        <begin position="50"/>
        <end position="207"/>
    </location>
</feature>
<dbReference type="InterPro" id="IPR040322">
    <property type="entry name" value="TROVE2"/>
</dbReference>
<dbReference type="InterPro" id="IPR036465">
    <property type="entry name" value="vWFA_dom_sf"/>
</dbReference>
<keyword evidence="3" id="KW-1185">Reference proteome</keyword>
<sequence length="211" mass="22378">MLAMDVSGSMQCGGCVGSPSIQPHVASAAMAMNVEPTDKEQDVQCGGCVGSPSIQPRVAAAAMAMVTARTENDPQFVAFSQTIVPMNINSNMSLEEVLKAASSVAKTNTAEITTSSTDCAQPMIYAQRNNMKIDVFVVYTDCEIGFGSVHPSEALKQYREHSGIHDAKLIVVGMTSNGFTIADPEDPGMFDMVGFDSAAPQVMREFILGNI</sequence>
<proteinExistence type="predicted"/>
<comment type="caution">
    <text evidence="2">The sequence shown here is derived from an EMBL/GenBank/DDBJ whole genome shotgun (WGS) entry which is preliminary data.</text>
</comment>
<name>A0A7D9JV47_PARCT</name>
<protein>
    <recommendedName>
        <fullName evidence="1">RNA-binding protein RO60 vWA domain-containing protein</fullName>
    </recommendedName>
</protein>
<dbReference type="InterPro" id="IPR056800">
    <property type="entry name" value="vWA_Ro60"/>
</dbReference>
<dbReference type="EMBL" id="CACRXK020021336">
    <property type="protein sequence ID" value="CAB4035748.1"/>
    <property type="molecule type" value="Genomic_DNA"/>
</dbReference>
<dbReference type="GO" id="GO:0003723">
    <property type="term" value="F:RNA binding"/>
    <property type="evidence" value="ECO:0007669"/>
    <property type="project" value="InterPro"/>
</dbReference>
<dbReference type="SUPFAM" id="SSF53300">
    <property type="entry name" value="vWA-like"/>
    <property type="match status" value="1"/>
</dbReference>
<dbReference type="PANTHER" id="PTHR14202">
    <property type="entry name" value="60 KDA RIBONUCLEOPROTEIN SSA/RO"/>
    <property type="match status" value="1"/>
</dbReference>